<gene>
    <name evidence="1" type="ORF">N7U66_11790</name>
</gene>
<dbReference type="KEGG" id="lnu:N7U66_11790"/>
<evidence type="ECO:0000313" key="2">
    <source>
        <dbReference type="Proteomes" id="UP001164705"/>
    </source>
</evidence>
<dbReference type="AlphaFoldDB" id="A0A9E8MT78"/>
<dbReference type="InterPro" id="IPR047690">
    <property type="entry name" value="IPExxxVDY_fam"/>
</dbReference>
<keyword evidence="2" id="KW-1185">Reference proteome</keyword>
<dbReference type="RefSeq" id="WP_267675459.1">
    <property type="nucleotide sequence ID" value="NZ_CP113088.1"/>
</dbReference>
<accession>A0A9E8MT78</accession>
<proteinExistence type="predicted"/>
<reference evidence="1" key="1">
    <citation type="submission" date="2022-11" db="EMBL/GenBank/DDBJ databases">
        <title>Lacinutrix neustonica HL-RS19T sp. nov., isolated from the surface microlayer sample of brackish Lake Shihwa.</title>
        <authorList>
            <person name="Choi J.Y."/>
            <person name="Hwang C.Y."/>
        </authorList>
    </citation>
    <scope>NUCLEOTIDE SEQUENCE</scope>
    <source>
        <strain evidence="1">HL-RS19</strain>
    </source>
</reference>
<name>A0A9E8MT78_9FLAO</name>
<dbReference type="NCBIfam" id="NF033205">
    <property type="entry name" value="IPExxxVDY"/>
    <property type="match status" value="1"/>
</dbReference>
<evidence type="ECO:0000313" key="1">
    <source>
        <dbReference type="EMBL" id="WAC00911.1"/>
    </source>
</evidence>
<protein>
    <submittedName>
        <fullName evidence="1">IPExxxVDY family protein</fullName>
    </submittedName>
</protein>
<dbReference type="EMBL" id="CP113088">
    <property type="protein sequence ID" value="WAC00911.1"/>
    <property type="molecule type" value="Genomic_DNA"/>
</dbReference>
<organism evidence="1 2">
    <name type="scientific">Lacinutrix neustonica</name>
    <dbReference type="NCBI Taxonomy" id="2980107"/>
    <lineage>
        <taxon>Bacteria</taxon>
        <taxon>Pseudomonadati</taxon>
        <taxon>Bacteroidota</taxon>
        <taxon>Flavobacteriia</taxon>
        <taxon>Flavobacteriales</taxon>
        <taxon>Flavobacteriaceae</taxon>
        <taxon>Lacinutrix</taxon>
    </lineage>
</organism>
<sequence length="162" mass="18862">MAIKKLVLDDFCEEEHFSLIGIHCTIEDYRLAFLLNTALDIRLTRKDSDIDNNNSKTTFSIFEWEDHAQFKTWHLVSNTCKIVCNQSHETLDSLFRFNEITTETHHLVSKYKKANFLLKINNGLNSKKEKLILEKILNIDHVITAYSIATDALKSKDQLIFN</sequence>
<dbReference type="Proteomes" id="UP001164705">
    <property type="component" value="Chromosome"/>
</dbReference>